<dbReference type="GO" id="GO:0006508">
    <property type="term" value="P:proteolysis"/>
    <property type="evidence" value="ECO:0007669"/>
    <property type="project" value="UniProtKB-KW"/>
</dbReference>
<dbReference type="InterPro" id="IPR054733">
    <property type="entry name" value="PqqF_C_3"/>
</dbReference>
<proteinExistence type="inferred from homology"/>
<comment type="similarity">
    <text evidence="1">Belongs to the peptidase M16 family.</text>
</comment>
<dbReference type="InterPro" id="IPR007863">
    <property type="entry name" value="Peptidase_M16_C"/>
</dbReference>
<dbReference type="InterPro" id="IPR050626">
    <property type="entry name" value="Peptidase_M16"/>
</dbReference>
<accession>A0AB35WRQ4</accession>
<keyword evidence="6" id="KW-0482">Metalloprotease</keyword>
<gene>
    <name evidence="11" type="primary">pqqF</name>
    <name evidence="11" type="ORF">V0R53_07995</name>
</gene>
<keyword evidence="12" id="KW-1185">Reference proteome</keyword>
<dbReference type="NCBIfam" id="TIGR02110">
    <property type="entry name" value="PQQ_syn_pqqF"/>
    <property type="match status" value="1"/>
</dbReference>
<feature type="domain" description="Coenzyme PQQ synthesis protein F-like C-terminal lobe" evidence="10">
    <location>
        <begin position="631"/>
        <end position="725"/>
    </location>
</feature>
<keyword evidence="5" id="KW-0862">Zinc</keyword>
<dbReference type="Pfam" id="PF00675">
    <property type="entry name" value="Peptidase_M16"/>
    <property type="match status" value="1"/>
</dbReference>
<dbReference type="EC" id="3.4.24.-" evidence="11"/>
<evidence type="ECO:0000259" key="7">
    <source>
        <dbReference type="Pfam" id="PF00675"/>
    </source>
</evidence>
<sequence length="783" mass="87412">MPSTVQHLTLDNGLQVTLRHAPQLKRCAAAIRVMAGSHDAPRAHPGLAHFLEHLLFLGNDRFPLDDGLMRYVQRHGGQVNASTRERTTDYFFEVPQAAFAGGLERLCEMLARPLFDLQRQSREREVIHAEFIAWSRNPQAQLQFALLQQVSRGHPLSAFHAGNRYSLPIHSHAFQTALRTYHQRFYQAGQMVLSLSGPQSLEQLQTMACAAARNFTPGERIEQAAVARLVDDKLTAQRSGQHLDLLHAIENQPAGMEQAIEFLATWLTDARPGGLLSALRRRGWGQAIEFNALYSFAGQALLLTRLKLDGDATDEQLRGLFTDWLRFFRDVDRTSIKQEYANLQCRRAHAASALELACRDSASRPYQALEDQAEQVLNSLLEALVHNTLPLALERWHLPAAEPLLAIHQPVDQRIRVTPTGLSISSLLPPTRQQGFVYVRWQVSAGIDERLWQVLDHALQPLRERAQRAGVTLQFDSCARFWQLRCAGSPDAVVAVMAETLQVLQHPDAFSWTARSAREVDKMPIRALLQQLPEQLIGGPDASLHAGDVRQSDLQRLWTHARWQAMATGLDQPAQQALNRVLQHVPGDPGLLYPASARTERVWKMLPPAASEQALLLFCPLSTDDEACARLLAQHIQGPFYQRLRVELQLGYAVFSAFRQIQGINGLVFGVQSPNASHEQIIEHIHGFLTPLPSTLHCDAEIRQALAEQMSEPAMGNAEVAEWAWQALLAGRSKASLHALQQQIHAVDEAMLRQCADDLVQAKRGWLCLANGPAALCGDWSKP</sequence>
<dbReference type="GO" id="GO:0008270">
    <property type="term" value="F:zinc ion binding"/>
    <property type="evidence" value="ECO:0007669"/>
    <property type="project" value="InterPro"/>
</dbReference>
<dbReference type="InterPro" id="IPR011249">
    <property type="entry name" value="Metalloenz_LuxS/M16"/>
</dbReference>
<keyword evidence="4 11" id="KW-0378">Hydrolase</keyword>
<dbReference type="EMBL" id="JAZDQP010000004">
    <property type="protein sequence ID" value="MEE1866338.1"/>
    <property type="molecule type" value="Genomic_DNA"/>
</dbReference>
<evidence type="ECO:0000256" key="5">
    <source>
        <dbReference type="ARBA" id="ARBA00022833"/>
    </source>
</evidence>
<dbReference type="SUPFAM" id="SSF63411">
    <property type="entry name" value="LuxS/MPP-like metallohydrolase"/>
    <property type="match status" value="2"/>
</dbReference>
<evidence type="ECO:0000256" key="1">
    <source>
        <dbReference type="ARBA" id="ARBA00007261"/>
    </source>
</evidence>
<dbReference type="GO" id="GO:0004222">
    <property type="term" value="F:metalloendopeptidase activity"/>
    <property type="evidence" value="ECO:0007669"/>
    <property type="project" value="InterPro"/>
</dbReference>
<dbReference type="Pfam" id="PF22456">
    <property type="entry name" value="PqqF-like_C_4"/>
    <property type="match status" value="1"/>
</dbReference>
<evidence type="ECO:0000256" key="3">
    <source>
        <dbReference type="ARBA" id="ARBA00022723"/>
    </source>
</evidence>
<evidence type="ECO:0000256" key="6">
    <source>
        <dbReference type="ARBA" id="ARBA00023049"/>
    </source>
</evidence>
<protein>
    <submittedName>
        <fullName evidence="11">Pyrroloquinoline quinone biosynthesis protein PqqF</fullName>
        <ecNumber evidence="11">3.4.24.-</ecNumber>
    </submittedName>
</protein>
<evidence type="ECO:0000313" key="12">
    <source>
        <dbReference type="Proteomes" id="UP001307839"/>
    </source>
</evidence>
<dbReference type="Pfam" id="PF22455">
    <property type="entry name" value="PqqF_C_3"/>
    <property type="match status" value="1"/>
</dbReference>
<dbReference type="RefSeq" id="WP_330079259.1">
    <property type="nucleotide sequence ID" value="NZ_JAZDCU010000005.1"/>
</dbReference>
<evidence type="ECO:0000256" key="2">
    <source>
        <dbReference type="ARBA" id="ARBA00022670"/>
    </source>
</evidence>
<dbReference type="Proteomes" id="UP001307839">
    <property type="component" value="Unassembled WGS sequence"/>
</dbReference>
<dbReference type="Pfam" id="PF05193">
    <property type="entry name" value="Peptidase_M16_C"/>
    <property type="match status" value="1"/>
</dbReference>
<keyword evidence="2" id="KW-0645">Protease</keyword>
<evidence type="ECO:0000259" key="8">
    <source>
        <dbReference type="Pfam" id="PF05193"/>
    </source>
</evidence>
<dbReference type="GO" id="GO:0018189">
    <property type="term" value="P:pyrroloquinoline quinone biosynthetic process"/>
    <property type="evidence" value="ECO:0007669"/>
    <property type="project" value="InterPro"/>
</dbReference>
<dbReference type="InterPro" id="IPR011844">
    <property type="entry name" value="PQQ_synth_PqqF"/>
</dbReference>
<dbReference type="InterPro" id="IPR054734">
    <property type="entry name" value="PqqF-like_C_4"/>
</dbReference>
<reference evidence="11 12" key="1">
    <citation type="submission" date="2024-01" db="EMBL/GenBank/DDBJ databases">
        <title>Unpublished Manusciprt.</title>
        <authorList>
            <person name="Duman M."/>
            <person name="Valdes E.G."/>
            <person name="Ajmi N."/>
            <person name="Altun S."/>
            <person name="Saticioglu I.B."/>
        </authorList>
    </citation>
    <scope>NUCLEOTIDE SEQUENCE [LARGE SCALE GENOMIC DNA]</scope>
    <source>
        <strain evidence="11 12">120P</strain>
    </source>
</reference>
<evidence type="ECO:0000256" key="4">
    <source>
        <dbReference type="ARBA" id="ARBA00022801"/>
    </source>
</evidence>
<dbReference type="PANTHER" id="PTHR43690:SF18">
    <property type="entry name" value="INSULIN-DEGRADING ENZYME-RELATED"/>
    <property type="match status" value="1"/>
</dbReference>
<name>A0AB35WRQ4_9PSED</name>
<evidence type="ECO:0000259" key="10">
    <source>
        <dbReference type="Pfam" id="PF22456"/>
    </source>
</evidence>
<organism evidence="11 12">
    <name type="scientific">Pseudomonas auratipiscis</name>
    <dbReference type="NCBI Taxonomy" id="3115853"/>
    <lineage>
        <taxon>Bacteria</taxon>
        <taxon>Pseudomonadati</taxon>
        <taxon>Pseudomonadota</taxon>
        <taxon>Gammaproteobacteria</taxon>
        <taxon>Pseudomonadales</taxon>
        <taxon>Pseudomonadaceae</taxon>
        <taxon>Pseudomonas</taxon>
    </lineage>
</organism>
<evidence type="ECO:0000313" key="11">
    <source>
        <dbReference type="EMBL" id="MEE1866338.1"/>
    </source>
</evidence>
<comment type="caution">
    <text evidence="11">The sequence shown here is derived from an EMBL/GenBank/DDBJ whole genome shotgun (WGS) entry which is preliminary data.</text>
</comment>
<feature type="domain" description="Coenzyme PQQ synthesis protein F C-terminal lobe" evidence="9">
    <location>
        <begin position="435"/>
        <end position="567"/>
    </location>
</feature>
<evidence type="ECO:0000259" key="9">
    <source>
        <dbReference type="Pfam" id="PF22455"/>
    </source>
</evidence>
<dbReference type="InterPro" id="IPR011765">
    <property type="entry name" value="Pept_M16_N"/>
</dbReference>
<dbReference type="Gene3D" id="3.30.830.10">
    <property type="entry name" value="Metalloenzyme, LuxS/M16 peptidase-like"/>
    <property type="match status" value="2"/>
</dbReference>
<dbReference type="AlphaFoldDB" id="A0AB35WRQ4"/>
<feature type="domain" description="Peptidase M16 C-terminal" evidence="8">
    <location>
        <begin position="177"/>
        <end position="332"/>
    </location>
</feature>
<feature type="domain" description="Peptidase M16 N-terminal" evidence="7">
    <location>
        <begin position="16"/>
        <end position="157"/>
    </location>
</feature>
<keyword evidence="3" id="KW-0479">Metal-binding</keyword>
<dbReference type="PANTHER" id="PTHR43690">
    <property type="entry name" value="NARDILYSIN"/>
    <property type="match status" value="1"/>
</dbReference>